<feature type="transmembrane region" description="Helical" evidence="1">
    <location>
        <begin position="150"/>
        <end position="170"/>
    </location>
</feature>
<reference evidence="2 3" key="1">
    <citation type="submission" date="2018-08" db="EMBL/GenBank/DDBJ databases">
        <title>Hydrogenophaga sp. LA-38 isolated from sludge.</title>
        <authorList>
            <person name="Im W.-T."/>
        </authorList>
    </citation>
    <scope>NUCLEOTIDE SEQUENCE [LARGE SCALE GENOMIC DNA]</scope>
    <source>
        <strain evidence="2 3">LA-38</strain>
    </source>
</reference>
<dbReference type="InterPro" id="IPR017850">
    <property type="entry name" value="Alkaline_phosphatase_core_sf"/>
</dbReference>
<name>A0A372EQ70_9BURK</name>
<dbReference type="EMBL" id="QVLS01000001">
    <property type="protein sequence ID" value="RFP82692.1"/>
    <property type="molecule type" value="Genomic_DNA"/>
</dbReference>
<protein>
    <recommendedName>
        <fullName evidence="4">Sulfatase N-terminal domain-containing protein</fullName>
    </recommendedName>
</protein>
<keyword evidence="1" id="KW-0812">Transmembrane</keyword>
<dbReference type="Proteomes" id="UP000261931">
    <property type="component" value="Unassembled WGS sequence"/>
</dbReference>
<dbReference type="AlphaFoldDB" id="A0A372EQ70"/>
<comment type="caution">
    <text evidence="2">The sequence shown here is derived from an EMBL/GenBank/DDBJ whole genome shotgun (WGS) entry which is preliminary data.</text>
</comment>
<dbReference type="RefSeq" id="WP_116957365.1">
    <property type="nucleotide sequence ID" value="NZ_QVLS01000001.1"/>
</dbReference>
<gene>
    <name evidence="2" type="ORF">DY262_02385</name>
</gene>
<keyword evidence="1" id="KW-1133">Transmembrane helix</keyword>
<evidence type="ECO:0000256" key="1">
    <source>
        <dbReference type="SAM" id="Phobius"/>
    </source>
</evidence>
<sequence>MTVATAGRAALAFVLLNTLLTFENRWPGLGVRFMPRLSFELCLGLALLAAWVAWRGAPTARATQALALGAMALAAARYADVTAPAMLGRPVNLYWDGRFALDLVELAARSWPAWQLAVAALAVALGAALLLALARWAIGALSQALSAWPALRRGSLLSVTALSLCFAAYAPGQRDTRWFFSLPLAPTLWNQATLFAQVLGPGGGEAALGTGPAFDTDLQSLQGVGGPADVLLLFAESYGAVALDDAALSRALAPARERLQAAIDASGRRVLSARVRAATFGGASWLSHASLLSGLAITDPARHNLLMTSQRPTLVSHFARHGYRTVGWMPGIKRPWPEGAFYGFERFADDAHLGYRGPDIGYWRIPDQVAMALLHAQELSAPPATRRPVFAVFPTVSTHAPFQPLPALLDDPLRGPPTGPAGVSAGAGYPEGLRYQFRWLARHLERTAGQRLVLIVVGDHQPPGGVAGRDAPWDVPVHLITSDATLARRFQALGFTPGLQPQGPALGAMHDLTRWLLLAFDGRAEPH</sequence>
<feature type="transmembrane region" description="Helical" evidence="1">
    <location>
        <begin position="66"/>
        <end position="87"/>
    </location>
</feature>
<evidence type="ECO:0000313" key="2">
    <source>
        <dbReference type="EMBL" id="RFP82692.1"/>
    </source>
</evidence>
<feature type="transmembrane region" description="Helical" evidence="1">
    <location>
        <begin position="37"/>
        <end position="54"/>
    </location>
</feature>
<accession>A0A372EQ70</accession>
<proteinExistence type="predicted"/>
<evidence type="ECO:0000313" key="3">
    <source>
        <dbReference type="Proteomes" id="UP000261931"/>
    </source>
</evidence>
<feature type="transmembrane region" description="Helical" evidence="1">
    <location>
        <begin position="113"/>
        <end position="138"/>
    </location>
</feature>
<evidence type="ECO:0008006" key="4">
    <source>
        <dbReference type="Google" id="ProtNLM"/>
    </source>
</evidence>
<dbReference type="Gene3D" id="3.40.720.10">
    <property type="entry name" value="Alkaline Phosphatase, subunit A"/>
    <property type="match status" value="1"/>
</dbReference>
<keyword evidence="3" id="KW-1185">Reference proteome</keyword>
<dbReference type="SUPFAM" id="SSF53649">
    <property type="entry name" value="Alkaline phosphatase-like"/>
    <property type="match status" value="1"/>
</dbReference>
<organism evidence="2 3">
    <name type="scientific">Hydrogenophaga borbori</name>
    <dbReference type="NCBI Taxonomy" id="2294117"/>
    <lineage>
        <taxon>Bacteria</taxon>
        <taxon>Pseudomonadati</taxon>
        <taxon>Pseudomonadota</taxon>
        <taxon>Betaproteobacteria</taxon>
        <taxon>Burkholderiales</taxon>
        <taxon>Comamonadaceae</taxon>
        <taxon>Hydrogenophaga</taxon>
    </lineage>
</organism>
<keyword evidence="1" id="KW-0472">Membrane</keyword>